<dbReference type="GO" id="GO:0005829">
    <property type="term" value="C:cytosol"/>
    <property type="evidence" value="ECO:0007669"/>
    <property type="project" value="TreeGrafter"/>
</dbReference>
<feature type="domain" description="HTH crp-type" evidence="5">
    <location>
        <begin position="156"/>
        <end position="224"/>
    </location>
</feature>
<protein>
    <submittedName>
        <fullName evidence="6">Putative transcriptional regulator, Crp family</fullName>
    </submittedName>
</protein>
<feature type="domain" description="Cyclic nucleotide-binding" evidence="4">
    <location>
        <begin position="22"/>
        <end position="142"/>
    </location>
</feature>
<keyword evidence="7" id="KW-1185">Reference proteome</keyword>
<evidence type="ECO:0000259" key="5">
    <source>
        <dbReference type="PROSITE" id="PS51063"/>
    </source>
</evidence>
<dbReference type="SMART" id="SM00100">
    <property type="entry name" value="cNMP"/>
    <property type="match status" value="1"/>
</dbReference>
<dbReference type="InterPro" id="IPR036388">
    <property type="entry name" value="WH-like_DNA-bd_sf"/>
</dbReference>
<dbReference type="STRING" id="1112204.GPOL_c33870"/>
<dbReference type="EMBL" id="CP003119">
    <property type="protein sequence ID" value="AFA74399.1"/>
    <property type="molecule type" value="Genomic_DNA"/>
</dbReference>
<keyword evidence="2" id="KW-0238">DNA-binding</keyword>
<dbReference type="eggNOG" id="COG0664">
    <property type="taxonomic scope" value="Bacteria"/>
</dbReference>
<organism evidence="6 7">
    <name type="scientific">Gordonia polyisoprenivorans (strain DSM 44266 / VH2)</name>
    <dbReference type="NCBI Taxonomy" id="1112204"/>
    <lineage>
        <taxon>Bacteria</taxon>
        <taxon>Bacillati</taxon>
        <taxon>Actinomycetota</taxon>
        <taxon>Actinomycetes</taxon>
        <taxon>Mycobacteriales</taxon>
        <taxon>Gordoniaceae</taxon>
        <taxon>Gordonia</taxon>
    </lineage>
</organism>
<evidence type="ECO:0000259" key="4">
    <source>
        <dbReference type="PROSITE" id="PS50042"/>
    </source>
</evidence>
<dbReference type="InterPro" id="IPR012318">
    <property type="entry name" value="HTH_CRP"/>
</dbReference>
<keyword evidence="3" id="KW-0804">Transcription</keyword>
<dbReference type="GeneID" id="90160408"/>
<gene>
    <name evidence="6" type="ordered locus">GPOL_c33870</name>
</gene>
<accession>H6MZ63</accession>
<dbReference type="SUPFAM" id="SSF51206">
    <property type="entry name" value="cAMP-binding domain-like"/>
    <property type="match status" value="1"/>
</dbReference>
<dbReference type="InterPro" id="IPR018490">
    <property type="entry name" value="cNMP-bd_dom_sf"/>
</dbReference>
<dbReference type="GO" id="GO:0003700">
    <property type="term" value="F:DNA-binding transcription factor activity"/>
    <property type="evidence" value="ECO:0007669"/>
    <property type="project" value="TreeGrafter"/>
</dbReference>
<sequence>MQAHGSAGESSPHVTHSRRLDFFEYLTPEAKRDFDAAATSRRFAAGESIYLQDDRHHLMYRLIAGRVWLSYATADGREHLAGLLGPGECFGISPLIDGEGVPQNATARSSVTVQILDETALARLRAAHRSVDEAIMRSLLRDIRILSSELSSTSLADLRSRLARQLLALAGRGRHGDPVVRLTQAELAGVLGVSRQTLNRQLRHLEAEGTVALTYGEVRLRDLSALSDLASNLD</sequence>
<name>H6MZ63_GORPV</name>
<dbReference type="PANTHER" id="PTHR24567">
    <property type="entry name" value="CRP FAMILY TRANSCRIPTIONAL REGULATORY PROTEIN"/>
    <property type="match status" value="1"/>
</dbReference>
<dbReference type="InterPro" id="IPR036390">
    <property type="entry name" value="WH_DNA-bd_sf"/>
</dbReference>
<reference evidence="6 7" key="1">
    <citation type="journal article" date="2012" name="Appl. Environ. Microbiol.">
        <title>Involvement of two latex-clearing proteins during rubber degradation and insights into the subsequent degradation pathway revealed by the genome sequence of Gordonia polyisoprenivorans strain VH2.</title>
        <authorList>
            <person name="Hiessl S."/>
            <person name="Schuldes J."/>
            <person name="Thurmer A."/>
            <person name="Halbsguth T."/>
            <person name="Broker D."/>
            <person name="Angelov A."/>
            <person name="Liebl W."/>
            <person name="Daniel R."/>
            <person name="Steinbuchel A."/>
        </authorList>
    </citation>
    <scope>NUCLEOTIDE SEQUENCE [LARGE SCALE GENOMIC DNA]</scope>
    <source>
        <strain evidence="7">DSM 44266 / VH2</strain>
    </source>
</reference>
<dbReference type="Gene3D" id="1.10.10.10">
    <property type="entry name" value="Winged helix-like DNA-binding domain superfamily/Winged helix DNA-binding domain"/>
    <property type="match status" value="1"/>
</dbReference>
<dbReference type="RefSeq" id="WP_014360826.1">
    <property type="nucleotide sequence ID" value="NC_016906.1"/>
</dbReference>
<dbReference type="InterPro" id="IPR000595">
    <property type="entry name" value="cNMP-bd_dom"/>
</dbReference>
<dbReference type="SMART" id="SM00419">
    <property type="entry name" value="HTH_CRP"/>
    <property type="match status" value="1"/>
</dbReference>
<dbReference type="InterPro" id="IPR050397">
    <property type="entry name" value="Env_Response_Regulators"/>
</dbReference>
<evidence type="ECO:0000256" key="2">
    <source>
        <dbReference type="ARBA" id="ARBA00023125"/>
    </source>
</evidence>
<dbReference type="CDD" id="cd00038">
    <property type="entry name" value="CAP_ED"/>
    <property type="match status" value="1"/>
</dbReference>
<evidence type="ECO:0000256" key="3">
    <source>
        <dbReference type="ARBA" id="ARBA00023163"/>
    </source>
</evidence>
<dbReference type="KEGG" id="gpo:GPOL_c33870"/>
<dbReference type="AlphaFoldDB" id="H6MZ63"/>
<keyword evidence="1" id="KW-0805">Transcription regulation</keyword>
<dbReference type="Proteomes" id="UP000009154">
    <property type="component" value="Chromosome"/>
</dbReference>
<dbReference type="SUPFAM" id="SSF46785">
    <property type="entry name" value="Winged helix' DNA-binding domain"/>
    <property type="match status" value="1"/>
</dbReference>
<dbReference type="GO" id="GO:0003677">
    <property type="term" value="F:DNA binding"/>
    <property type="evidence" value="ECO:0007669"/>
    <property type="project" value="UniProtKB-KW"/>
</dbReference>
<dbReference type="Pfam" id="PF00027">
    <property type="entry name" value="cNMP_binding"/>
    <property type="match status" value="1"/>
</dbReference>
<dbReference type="PANTHER" id="PTHR24567:SF74">
    <property type="entry name" value="HTH-TYPE TRANSCRIPTIONAL REGULATOR ARCR"/>
    <property type="match status" value="1"/>
</dbReference>
<dbReference type="Gene3D" id="2.60.120.10">
    <property type="entry name" value="Jelly Rolls"/>
    <property type="match status" value="1"/>
</dbReference>
<proteinExistence type="predicted"/>
<evidence type="ECO:0000313" key="7">
    <source>
        <dbReference type="Proteomes" id="UP000009154"/>
    </source>
</evidence>
<dbReference type="PROSITE" id="PS51063">
    <property type="entry name" value="HTH_CRP_2"/>
    <property type="match status" value="1"/>
</dbReference>
<evidence type="ECO:0000256" key="1">
    <source>
        <dbReference type="ARBA" id="ARBA00023015"/>
    </source>
</evidence>
<dbReference type="PROSITE" id="PS50042">
    <property type="entry name" value="CNMP_BINDING_3"/>
    <property type="match status" value="1"/>
</dbReference>
<dbReference type="HOGENOM" id="CLU_075053_3_4_11"/>
<dbReference type="Pfam" id="PF13545">
    <property type="entry name" value="HTH_Crp_2"/>
    <property type="match status" value="1"/>
</dbReference>
<evidence type="ECO:0000313" key="6">
    <source>
        <dbReference type="EMBL" id="AFA74399.1"/>
    </source>
</evidence>
<dbReference type="InterPro" id="IPR014710">
    <property type="entry name" value="RmlC-like_jellyroll"/>
</dbReference>